<dbReference type="SUPFAM" id="SSF48230">
    <property type="entry name" value="Chondroitin AC/alginate lyase"/>
    <property type="match status" value="1"/>
</dbReference>
<dbReference type="Gene3D" id="2.70.98.70">
    <property type="match status" value="1"/>
</dbReference>
<keyword evidence="2" id="KW-1185">Reference proteome</keyword>
<sequence length="644" mass="74188">MKLNQADFEVLKKKVTFDSITQKLFQESISQADHLVMNEFPSHPIQERSPIKKVNDQYTDEYLENLQEYDQTSWLYERAFRKLAFAFKMTGKQKYLDKYEQAIVRCMQNPFWGPKDSEYDHCSSRILRSLSVSLTWLCDEISLDTLEMVSKRMKMEVLGFERKYCRMGEDYPIGPNDHQSKDLAGAGCAALFLLKRDPTMKRYLDRFISLFRDKLLEETIEEDGGWPDGWACVLYSYMDVISFFEVIEDYTDRNLTHHPRLQQTCNFLIGAFPQHKNVIFDGEIAQALYPYCHSIFWMAATYRRKDMQFIAKRMILQGLADLDFSDYAFICYDERLEAEEFSGGGAIMTRSVGWGRLGWGTNEENVYLWLKSGITDAFCRNNQNGLLITAFGRQLFSDVSLKGAGYRELWNCVYEDGLWTTKCANALLVNGQNQLRNRYGEDWGPIMKFHNPNRPKWGDEDAWWFDFEAPKAALGRMIGAISGEEAATLVGRADKCYGELLTGYSRTCMMTKDGLIIIIDRLVPTEKAKDFQFRANTAYTFHVTDSNRAAITAGEVCSDILFLYDGDYSVSVDKWPFNPGPGNYLTGNFKLQGRPAQLVTVMRPYRDGKEHVLSAKLQGNCLSVCFDEKWYEIDVDKQTGLVAL</sequence>
<dbReference type="InterPro" id="IPR008929">
    <property type="entry name" value="Chondroitin_lyas"/>
</dbReference>
<organism evidence="1 2">
    <name type="scientific">Paenibacillus solisilvae</name>
    <dbReference type="NCBI Taxonomy" id="2486751"/>
    <lineage>
        <taxon>Bacteria</taxon>
        <taxon>Bacillati</taxon>
        <taxon>Bacillota</taxon>
        <taxon>Bacilli</taxon>
        <taxon>Bacillales</taxon>
        <taxon>Paenibacillaceae</taxon>
        <taxon>Paenibacillus</taxon>
    </lineage>
</organism>
<protein>
    <recommendedName>
        <fullName evidence="3">Heparinase</fullName>
    </recommendedName>
</protein>
<evidence type="ECO:0000313" key="1">
    <source>
        <dbReference type="EMBL" id="MFC5647602.1"/>
    </source>
</evidence>
<accession>A0ABW0VPC5</accession>
<name>A0ABW0VPC5_9BACL</name>
<reference evidence="2" key="1">
    <citation type="journal article" date="2019" name="Int. J. Syst. Evol. Microbiol.">
        <title>The Global Catalogue of Microorganisms (GCM) 10K type strain sequencing project: providing services to taxonomists for standard genome sequencing and annotation.</title>
        <authorList>
            <consortium name="The Broad Institute Genomics Platform"/>
            <consortium name="The Broad Institute Genome Sequencing Center for Infectious Disease"/>
            <person name="Wu L."/>
            <person name="Ma J."/>
        </authorList>
    </citation>
    <scope>NUCLEOTIDE SEQUENCE [LARGE SCALE GENOMIC DNA]</scope>
    <source>
        <strain evidence="2">CGMCC 1.3240</strain>
    </source>
</reference>
<comment type="caution">
    <text evidence="1">The sequence shown here is derived from an EMBL/GenBank/DDBJ whole genome shotgun (WGS) entry which is preliminary data.</text>
</comment>
<evidence type="ECO:0000313" key="2">
    <source>
        <dbReference type="Proteomes" id="UP001596047"/>
    </source>
</evidence>
<dbReference type="RefSeq" id="WP_379186047.1">
    <property type="nucleotide sequence ID" value="NZ_JBHSOW010000004.1"/>
</dbReference>
<dbReference type="Proteomes" id="UP001596047">
    <property type="component" value="Unassembled WGS sequence"/>
</dbReference>
<dbReference type="Gene3D" id="1.50.10.100">
    <property type="entry name" value="Chondroitin AC/alginate lyase"/>
    <property type="match status" value="1"/>
</dbReference>
<gene>
    <name evidence="1" type="ORF">ACFPYJ_00365</name>
</gene>
<proteinExistence type="predicted"/>
<dbReference type="EMBL" id="JBHSOW010000004">
    <property type="protein sequence ID" value="MFC5647602.1"/>
    <property type="molecule type" value="Genomic_DNA"/>
</dbReference>
<evidence type="ECO:0008006" key="3">
    <source>
        <dbReference type="Google" id="ProtNLM"/>
    </source>
</evidence>